<evidence type="ECO:0000313" key="1">
    <source>
        <dbReference type="EMBL" id="GGP02075.1"/>
    </source>
</evidence>
<reference evidence="1" key="1">
    <citation type="journal article" date="2014" name="Int. J. Syst. Evol. Microbiol.">
        <title>Complete genome sequence of Corynebacterium casei LMG S-19264T (=DSM 44701T), isolated from a smear-ripened cheese.</title>
        <authorList>
            <consortium name="US DOE Joint Genome Institute (JGI-PGF)"/>
            <person name="Walter F."/>
            <person name="Albersmeier A."/>
            <person name="Kalinowski J."/>
            <person name="Ruckert C."/>
        </authorList>
    </citation>
    <scope>NUCLEOTIDE SEQUENCE</scope>
    <source>
        <strain evidence="1">CGMCC 4.7430</strain>
    </source>
</reference>
<name>A0A917ZZL4_9ACTN</name>
<proteinExistence type="predicted"/>
<evidence type="ECO:0000313" key="2">
    <source>
        <dbReference type="Proteomes" id="UP000660745"/>
    </source>
</evidence>
<dbReference type="EMBL" id="BMNK01000001">
    <property type="protein sequence ID" value="GGP02075.1"/>
    <property type="molecule type" value="Genomic_DNA"/>
</dbReference>
<protein>
    <submittedName>
        <fullName evidence="1">Uncharacterized protein</fullName>
    </submittedName>
</protein>
<dbReference type="RefSeq" id="WP_189137040.1">
    <property type="nucleotide sequence ID" value="NZ_BMNK01000001.1"/>
</dbReference>
<accession>A0A917ZZL4</accession>
<gene>
    <name evidence="1" type="ORF">GCM10012278_07860</name>
</gene>
<dbReference type="Proteomes" id="UP000660745">
    <property type="component" value="Unassembled WGS sequence"/>
</dbReference>
<reference evidence="1" key="2">
    <citation type="submission" date="2020-09" db="EMBL/GenBank/DDBJ databases">
        <authorList>
            <person name="Sun Q."/>
            <person name="Zhou Y."/>
        </authorList>
    </citation>
    <scope>NUCLEOTIDE SEQUENCE</scope>
    <source>
        <strain evidence="1">CGMCC 4.7430</strain>
    </source>
</reference>
<organism evidence="1 2">
    <name type="scientific">Nonomuraea glycinis</name>
    <dbReference type="NCBI Taxonomy" id="2047744"/>
    <lineage>
        <taxon>Bacteria</taxon>
        <taxon>Bacillati</taxon>
        <taxon>Actinomycetota</taxon>
        <taxon>Actinomycetes</taxon>
        <taxon>Streptosporangiales</taxon>
        <taxon>Streptosporangiaceae</taxon>
        <taxon>Nonomuraea</taxon>
    </lineage>
</organism>
<dbReference type="AlphaFoldDB" id="A0A917ZZL4"/>
<sequence length="49" mass="4996">MEDGAGPENYFFVMRRQGGVRQGSGNGEPVQDIAASSAAAAVSVAIAVR</sequence>
<keyword evidence="2" id="KW-1185">Reference proteome</keyword>
<comment type="caution">
    <text evidence="1">The sequence shown here is derived from an EMBL/GenBank/DDBJ whole genome shotgun (WGS) entry which is preliminary data.</text>
</comment>